<name>A0A402CJ89_RHOWR</name>
<accession>A0A402CJ89</accession>
<proteinExistence type="predicted"/>
<protein>
    <submittedName>
        <fullName evidence="1">Phosphate transport regulator-like protein</fullName>
    </submittedName>
</protein>
<sequence>MGGDLMHRPRLSNAWFLPRSFDVLDMLRRQLDIVEQCIHVLNDWGHGKTPTHEAVAELRVAAGNEHRARRTLNNAVRDSFSTPIEAEDLFELGERLGEITEAGYALIRESELSCSGPTCAPPDPYLVELIDRLASALVPLAQGLRALPSGDAANCADRAIEELAMVEHAYRAAIADLENEPDVRRELRRRELYRRAEHLHAAMMRVARRTWYSVYKSR</sequence>
<evidence type="ECO:0000313" key="2">
    <source>
        <dbReference type="Proteomes" id="UP000287519"/>
    </source>
</evidence>
<evidence type="ECO:0000313" key="1">
    <source>
        <dbReference type="EMBL" id="GCE43605.1"/>
    </source>
</evidence>
<dbReference type="Gene3D" id="1.20.58.220">
    <property type="entry name" value="Phosphate transport system protein phou homolog 2, domain 2"/>
    <property type="match status" value="1"/>
</dbReference>
<comment type="caution">
    <text evidence="1">The sequence shown here is derived from an EMBL/GenBank/DDBJ whole genome shotgun (WGS) entry which is preliminary data.</text>
</comment>
<dbReference type="Proteomes" id="UP000287519">
    <property type="component" value="Unassembled WGS sequence"/>
</dbReference>
<dbReference type="InterPro" id="IPR038078">
    <property type="entry name" value="PhoU-like_sf"/>
</dbReference>
<organism evidence="1 2">
    <name type="scientific">Rhodococcus wratislaviensis</name>
    <name type="common">Tsukamurella wratislaviensis</name>
    <dbReference type="NCBI Taxonomy" id="44752"/>
    <lineage>
        <taxon>Bacteria</taxon>
        <taxon>Bacillati</taxon>
        <taxon>Actinomycetota</taxon>
        <taxon>Actinomycetes</taxon>
        <taxon>Mycobacteriales</taxon>
        <taxon>Nocardiaceae</taxon>
        <taxon>Rhodococcus</taxon>
    </lineage>
</organism>
<dbReference type="EMBL" id="BHYM01000079">
    <property type="protein sequence ID" value="GCE43605.1"/>
    <property type="molecule type" value="Genomic_DNA"/>
</dbReference>
<keyword evidence="2" id="KW-1185">Reference proteome</keyword>
<reference evidence="1 2" key="1">
    <citation type="submission" date="2018-11" db="EMBL/GenBank/DDBJ databases">
        <title>Microbial catabolism of amino acid.</title>
        <authorList>
            <person name="Hibi M."/>
            <person name="Ogawa J."/>
        </authorList>
    </citation>
    <scope>NUCLEOTIDE SEQUENCE [LARGE SCALE GENOMIC DNA]</scope>
    <source>
        <strain evidence="1 2">C31-06</strain>
    </source>
</reference>
<gene>
    <name evidence="1" type="ORF">Rhow_007835</name>
</gene>
<dbReference type="AlphaFoldDB" id="A0A402CJ89"/>